<dbReference type="PANTHER" id="PTHR10766">
    <property type="entry name" value="TRANSMEMBRANE 9 SUPERFAMILY PROTEIN"/>
    <property type="match status" value="1"/>
</dbReference>
<keyword evidence="3 7" id="KW-0812">Transmembrane</keyword>
<protein>
    <recommendedName>
        <fullName evidence="7">Transmembrane 9 superfamily member</fullName>
    </recommendedName>
</protein>
<evidence type="ECO:0000256" key="5">
    <source>
        <dbReference type="ARBA" id="ARBA00022989"/>
    </source>
</evidence>
<dbReference type="Pfam" id="PF02990">
    <property type="entry name" value="EMP70"/>
    <property type="match status" value="1"/>
</dbReference>
<dbReference type="EMBL" id="GBRD01013039">
    <property type="protein sequence ID" value="JAG52787.1"/>
    <property type="molecule type" value="Transcribed_RNA"/>
</dbReference>
<evidence type="ECO:0000256" key="2">
    <source>
        <dbReference type="ARBA" id="ARBA00005227"/>
    </source>
</evidence>
<proteinExistence type="inferred from homology"/>
<sequence length="163" mass="19476">MYIIVYSCDIVTWYWLPVYMSLLYLRLSGWLEQPLLGLLDSQETAIASNQMYYMFGFLFLVFLSLVITCSETTILLCYFHLCAEDYHWWWRSFLTSGFTAMYLFVYCIHYFVTKLNIEDVASTFLYFGYTLIMVFLFFLLTGTIGFFACFWFVRKIYSVVKVD</sequence>
<evidence type="ECO:0000256" key="7">
    <source>
        <dbReference type="RuleBase" id="RU363079"/>
    </source>
</evidence>
<keyword evidence="6 7" id="KW-0472">Membrane</keyword>
<keyword evidence="5 7" id="KW-1133">Transmembrane helix</keyword>
<evidence type="ECO:0000256" key="1">
    <source>
        <dbReference type="ARBA" id="ARBA00004141"/>
    </source>
</evidence>
<dbReference type="AlphaFoldDB" id="A0A0K8SHL3"/>
<accession>A0A0K8SHL3</accession>
<feature type="transmembrane region" description="Helical" evidence="7">
    <location>
        <begin position="12"/>
        <end position="31"/>
    </location>
</feature>
<comment type="caution">
    <text evidence="7">Lacks conserved residue(s) required for the propagation of feature annotation.</text>
</comment>
<evidence type="ECO:0000256" key="4">
    <source>
        <dbReference type="ARBA" id="ARBA00022729"/>
    </source>
</evidence>
<feature type="transmembrane region" description="Helical" evidence="7">
    <location>
        <begin position="51"/>
        <end position="81"/>
    </location>
</feature>
<dbReference type="GO" id="GO:0016020">
    <property type="term" value="C:membrane"/>
    <property type="evidence" value="ECO:0007669"/>
    <property type="project" value="UniProtKB-SubCell"/>
</dbReference>
<dbReference type="PANTHER" id="PTHR10766:SF176">
    <property type="entry name" value="TRANSMEMBRANE 9 SUPERFAMILY MEMBER"/>
    <property type="match status" value="1"/>
</dbReference>
<comment type="subcellular location">
    <subcellularLocation>
        <location evidence="1">Membrane</location>
        <topology evidence="1">Multi-pass membrane protein</topology>
    </subcellularLocation>
</comment>
<feature type="transmembrane region" description="Helical" evidence="7">
    <location>
        <begin position="93"/>
        <end position="112"/>
    </location>
</feature>
<keyword evidence="4" id="KW-0732">Signal</keyword>
<comment type="similarity">
    <text evidence="2 7">Belongs to the nonaspanin (TM9SF) (TC 9.A.2) family.</text>
</comment>
<name>A0A0K8SHL3_LYGHE</name>
<evidence type="ECO:0000313" key="8">
    <source>
        <dbReference type="EMBL" id="JAG52787.1"/>
    </source>
</evidence>
<dbReference type="InterPro" id="IPR004240">
    <property type="entry name" value="EMP70"/>
</dbReference>
<evidence type="ECO:0000256" key="6">
    <source>
        <dbReference type="ARBA" id="ARBA00023136"/>
    </source>
</evidence>
<dbReference type="GO" id="GO:0072657">
    <property type="term" value="P:protein localization to membrane"/>
    <property type="evidence" value="ECO:0007669"/>
    <property type="project" value="TreeGrafter"/>
</dbReference>
<reference evidence="8" key="1">
    <citation type="submission" date="2014-09" db="EMBL/GenBank/DDBJ databases">
        <authorList>
            <person name="Magalhaes I.L.F."/>
            <person name="Oliveira U."/>
            <person name="Santos F.R."/>
            <person name="Vidigal T.H.D.A."/>
            <person name="Brescovit A.D."/>
            <person name="Santos A.J."/>
        </authorList>
    </citation>
    <scope>NUCLEOTIDE SEQUENCE</scope>
</reference>
<evidence type="ECO:0000256" key="3">
    <source>
        <dbReference type="ARBA" id="ARBA00022692"/>
    </source>
</evidence>
<feature type="transmembrane region" description="Helical" evidence="7">
    <location>
        <begin position="124"/>
        <end position="153"/>
    </location>
</feature>
<organism evidence="8">
    <name type="scientific">Lygus hesperus</name>
    <name type="common">Western plant bug</name>
    <dbReference type="NCBI Taxonomy" id="30085"/>
    <lineage>
        <taxon>Eukaryota</taxon>
        <taxon>Metazoa</taxon>
        <taxon>Ecdysozoa</taxon>
        <taxon>Arthropoda</taxon>
        <taxon>Hexapoda</taxon>
        <taxon>Insecta</taxon>
        <taxon>Pterygota</taxon>
        <taxon>Neoptera</taxon>
        <taxon>Paraneoptera</taxon>
        <taxon>Hemiptera</taxon>
        <taxon>Heteroptera</taxon>
        <taxon>Panheteroptera</taxon>
        <taxon>Cimicomorpha</taxon>
        <taxon>Miridae</taxon>
        <taxon>Mirini</taxon>
        <taxon>Lygus</taxon>
    </lineage>
</organism>